<protein>
    <recommendedName>
        <fullName evidence="6">Autophagy-related protein 27</fullName>
    </recommendedName>
</protein>
<evidence type="ECO:0000256" key="11">
    <source>
        <dbReference type="ARBA" id="ARBA00022989"/>
    </source>
</evidence>
<keyword evidence="9 19" id="KW-0732">Signal</keyword>
<dbReference type="PANTHER" id="PTHR15071">
    <property type="entry name" value="MANNOSE-6-PHOSPHATE RECEPTOR FAMILY MEMBER"/>
    <property type="match status" value="1"/>
</dbReference>
<keyword evidence="17" id="KW-0968">Cytoplasmic vesicle</keyword>
<dbReference type="PROSITE" id="PS51914">
    <property type="entry name" value="MRH"/>
    <property type="match status" value="1"/>
</dbReference>
<evidence type="ECO:0000256" key="13">
    <source>
        <dbReference type="ARBA" id="ARBA00023034"/>
    </source>
</evidence>
<keyword evidence="7" id="KW-0813">Transport</keyword>
<evidence type="ECO:0000256" key="7">
    <source>
        <dbReference type="ARBA" id="ARBA00022448"/>
    </source>
</evidence>
<evidence type="ECO:0000256" key="3">
    <source>
        <dbReference type="ARBA" id="ARBA00004394"/>
    </source>
</evidence>
<evidence type="ECO:0000313" key="22">
    <source>
        <dbReference type="Proteomes" id="UP001141327"/>
    </source>
</evidence>
<keyword evidence="13" id="KW-0333">Golgi apparatus</keyword>
<keyword evidence="14" id="KW-0496">Mitochondrion</keyword>
<evidence type="ECO:0000313" key="21">
    <source>
        <dbReference type="EMBL" id="KAJ4462810.1"/>
    </source>
</evidence>
<evidence type="ECO:0000256" key="17">
    <source>
        <dbReference type="ARBA" id="ARBA00023329"/>
    </source>
</evidence>
<comment type="subcellular location">
    <subcellularLocation>
        <location evidence="2">Cytoplasmic vesicle membrane</location>
        <topology evidence="2">Single-pass type I membrane protein</topology>
    </subcellularLocation>
    <subcellularLocation>
        <location evidence="3">Golgi apparatus membrane</location>
    </subcellularLocation>
    <subcellularLocation>
        <location evidence="1">Mitochondrion membrane</location>
        <topology evidence="1">Single-pass membrane protein</topology>
    </subcellularLocation>
    <subcellularLocation>
        <location evidence="4">Preautophagosomal structure membrane</location>
        <topology evidence="4">Single-pass type I membrane protein</topology>
    </subcellularLocation>
</comment>
<evidence type="ECO:0000256" key="8">
    <source>
        <dbReference type="ARBA" id="ARBA00022692"/>
    </source>
</evidence>
<sequence>MLLSLLVLLLVSPRVFGDGCIHGGFDFSTLSPAKGITASTDVGDITLNPCGTMTGDSQFCSFNDAGVQRDCGRIDQWSGEDSLSLTLTGGDFCTPRMGAPRSEYGATIYFRCDSSAGVGTPKPTDAFPASRCTDTQTEFVFEWRTSLVCKGGLSFGGVMLIIILVCTLLYLGCGFGYLWFRKGARGLQAIPNWAFWKALPRLVLDGFLFAFSFGKKLPTGAYSAI</sequence>
<keyword evidence="15 18" id="KW-0472">Membrane</keyword>
<keyword evidence="8 18" id="KW-0812">Transmembrane</keyword>
<dbReference type="InterPro" id="IPR018939">
    <property type="entry name" value="Autophagy-rel_prot_27"/>
</dbReference>
<evidence type="ECO:0000259" key="20">
    <source>
        <dbReference type="PROSITE" id="PS51914"/>
    </source>
</evidence>
<organism evidence="21 22">
    <name type="scientific">Paratrimastix pyriformis</name>
    <dbReference type="NCBI Taxonomy" id="342808"/>
    <lineage>
        <taxon>Eukaryota</taxon>
        <taxon>Metamonada</taxon>
        <taxon>Preaxostyla</taxon>
        <taxon>Paratrimastigidae</taxon>
        <taxon>Paratrimastix</taxon>
    </lineage>
</organism>
<reference evidence="21" key="1">
    <citation type="journal article" date="2022" name="bioRxiv">
        <title>Genomics of Preaxostyla Flagellates Illuminates Evolutionary Transitions and the Path Towards Mitochondrial Loss.</title>
        <authorList>
            <person name="Novak L.V.F."/>
            <person name="Treitli S.C."/>
            <person name="Pyrih J."/>
            <person name="Halakuc P."/>
            <person name="Pipaliya S.V."/>
            <person name="Vacek V."/>
            <person name="Brzon O."/>
            <person name="Soukal P."/>
            <person name="Eme L."/>
            <person name="Dacks J.B."/>
            <person name="Karnkowska A."/>
            <person name="Elias M."/>
            <person name="Hampl V."/>
        </authorList>
    </citation>
    <scope>NUCLEOTIDE SEQUENCE</scope>
    <source>
        <strain evidence="21">RCP-MX</strain>
    </source>
</reference>
<dbReference type="InterPro" id="IPR009011">
    <property type="entry name" value="Man6P_isomerase_rcpt-bd_dom_sf"/>
</dbReference>
<evidence type="ECO:0000256" key="18">
    <source>
        <dbReference type="SAM" id="Phobius"/>
    </source>
</evidence>
<evidence type="ECO:0000256" key="10">
    <source>
        <dbReference type="ARBA" id="ARBA00022927"/>
    </source>
</evidence>
<feature type="chain" id="PRO_5046064866" description="Autophagy-related protein 27" evidence="19">
    <location>
        <begin position="18"/>
        <end position="225"/>
    </location>
</feature>
<feature type="signal peptide" evidence="19">
    <location>
        <begin position="1"/>
        <end position="17"/>
    </location>
</feature>
<gene>
    <name evidence="21" type="ORF">PAPYR_838</name>
</gene>
<dbReference type="Proteomes" id="UP001141327">
    <property type="component" value="Unassembled WGS sequence"/>
</dbReference>
<proteinExistence type="inferred from homology"/>
<evidence type="ECO:0000256" key="9">
    <source>
        <dbReference type="ARBA" id="ARBA00022729"/>
    </source>
</evidence>
<evidence type="ECO:0000256" key="6">
    <source>
        <dbReference type="ARBA" id="ARBA00013776"/>
    </source>
</evidence>
<comment type="caution">
    <text evidence="21">The sequence shown here is derived from an EMBL/GenBank/DDBJ whole genome shotgun (WGS) entry which is preliminary data.</text>
</comment>
<keyword evidence="12" id="KW-0072">Autophagy</keyword>
<evidence type="ECO:0000256" key="14">
    <source>
        <dbReference type="ARBA" id="ARBA00023128"/>
    </source>
</evidence>
<evidence type="ECO:0000256" key="19">
    <source>
        <dbReference type="SAM" id="SignalP"/>
    </source>
</evidence>
<name>A0ABQ8V154_9EUKA</name>
<evidence type="ECO:0000256" key="1">
    <source>
        <dbReference type="ARBA" id="ARBA00004304"/>
    </source>
</evidence>
<evidence type="ECO:0000256" key="5">
    <source>
        <dbReference type="ARBA" id="ARBA00005363"/>
    </source>
</evidence>
<accession>A0ABQ8V154</accession>
<keyword evidence="10" id="KW-0653">Protein transport</keyword>
<dbReference type="Gene3D" id="2.70.130.10">
    <property type="entry name" value="Mannose-6-phosphate receptor binding domain"/>
    <property type="match status" value="1"/>
</dbReference>
<keyword evidence="16" id="KW-1015">Disulfide bond</keyword>
<evidence type="ECO:0000256" key="15">
    <source>
        <dbReference type="ARBA" id="ARBA00023136"/>
    </source>
</evidence>
<dbReference type="EMBL" id="JAPMOS010000002">
    <property type="protein sequence ID" value="KAJ4462810.1"/>
    <property type="molecule type" value="Genomic_DNA"/>
</dbReference>
<evidence type="ECO:0000256" key="12">
    <source>
        <dbReference type="ARBA" id="ARBA00023006"/>
    </source>
</evidence>
<evidence type="ECO:0000256" key="4">
    <source>
        <dbReference type="ARBA" id="ARBA00004472"/>
    </source>
</evidence>
<dbReference type="Pfam" id="PF09451">
    <property type="entry name" value="ATG27"/>
    <property type="match status" value="1"/>
</dbReference>
<feature type="transmembrane region" description="Helical" evidence="18">
    <location>
        <begin position="155"/>
        <end position="180"/>
    </location>
</feature>
<evidence type="ECO:0000256" key="2">
    <source>
        <dbReference type="ARBA" id="ARBA00004358"/>
    </source>
</evidence>
<feature type="domain" description="MRH" evidence="20">
    <location>
        <begin position="25"/>
        <end position="151"/>
    </location>
</feature>
<dbReference type="SUPFAM" id="SSF50911">
    <property type="entry name" value="Mannose 6-phosphate receptor domain"/>
    <property type="match status" value="1"/>
</dbReference>
<dbReference type="InterPro" id="IPR044865">
    <property type="entry name" value="MRH_dom"/>
</dbReference>
<comment type="similarity">
    <text evidence="5">Belongs to the ATG27 family.</text>
</comment>
<keyword evidence="22" id="KW-1185">Reference proteome</keyword>
<keyword evidence="11 18" id="KW-1133">Transmembrane helix</keyword>
<dbReference type="PANTHER" id="PTHR15071:SF0">
    <property type="entry name" value="MANNOSE 6-PHOSPHATE RECEPTOR-LIKE PROTEIN 1"/>
    <property type="match status" value="1"/>
</dbReference>
<evidence type="ECO:0000256" key="16">
    <source>
        <dbReference type="ARBA" id="ARBA00023157"/>
    </source>
</evidence>